<feature type="compositionally biased region" description="Acidic residues" evidence="8">
    <location>
        <begin position="809"/>
        <end position="821"/>
    </location>
</feature>
<feature type="compositionally biased region" description="Basic and acidic residues" evidence="8">
    <location>
        <begin position="830"/>
        <end position="857"/>
    </location>
</feature>
<feature type="compositionally biased region" description="Basic and acidic residues" evidence="8">
    <location>
        <begin position="865"/>
        <end position="887"/>
    </location>
</feature>
<dbReference type="PROSITE" id="PS00028">
    <property type="entry name" value="ZINC_FINGER_C2H2_1"/>
    <property type="match status" value="1"/>
</dbReference>
<dbReference type="Gene3D" id="3.30.160.60">
    <property type="entry name" value="Classic Zinc Finger"/>
    <property type="match status" value="1"/>
</dbReference>
<evidence type="ECO:0000256" key="1">
    <source>
        <dbReference type="ARBA" id="ARBA00004123"/>
    </source>
</evidence>
<feature type="domain" description="C2H2-type" evidence="10">
    <location>
        <begin position="533"/>
        <end position="560"/>
    </location>
</feature>
<dbReference type="GO" id="GO:0000981">
    <property type="term" value="F:DNA-binding transcription factor activity, RNA polymerase II-specific"/>
    <property type="evidence" value="ECO:0007669"/>
    <property type="project" value="TreeGrafter"/>
</dbReference>
<dbReference type="SUPFAM" id="SSF57667">
    <property type="entry name" value="beta-beta-alpha zinc fingers"/>
    <property type="match status" value="1"/>
</dbReference>
<evidence type="ECO:0000259" key="9">
    <source>
        <dbReference type="PROSITE" id="PS50097"/>
    </source>
</evidence>
<dbReference type="InterPro" id="IPR000210">
    <property type="entry name" value="BTB/POZ_dom"/>
</dbReference>
<evidence type="ECO:0000256" key="2">
    <source>
        <dbReference type="ARBA" id="ARBA00022723"/>
    </source>
</evidence>
<evidence type="ECO:0000313" key="12">
    <source>
        <dbReference type="Proteomes" id="UP001151699"/>
    </source>
</evidence>
<dbReference type="PROSITE" id="PS50097">
    <property type="entry name" value="BTB"/>
    <property type="match status" value="1"/>
</dbReference>
<feature type="compositionally biased region" description="Basic and acidic residues" evidence="8">
    <location>
        <begin position="761"/>
        <end position="785"/>
    </location>
</feature>
<dbReference type="SMART" id="SM00225">
    <property type="entry name" value="BTB"/>
    <property type="match status" value="1"/>
</dbReference>
<dbReference type="InterPro" id="IPR036236">
    <property type="entry name" value="Znf_C2H2_sf"/>
</dbReference>
<dbReference type="PANTHER" id="PTHR24394:SF38">
    <property type="entry name" value="CENTROSOME-ASSOCIATED ZINC FINGER PROTEIN CP190"/>
    <property type="match status" value="1"/>
</dbReference>
<protein>
    <submittedName>
        <fullName evidence="11">Centrosome-associated zinc finger protein</fullName>
    </submittedName>
</protein>
<evidence type="ECO:0000256" key="3">
    <source>
        <dbReference type="ARBA" id="ARBA00022737"/>
    </source>
</evidence>
<dbReference type="InterPro" id="IPR011333">
    <property type="entry name" value="SKP1/BTB/POZ_sf"/>
</dbReference>
<feature type="compositionally biased region" description="Acidic residues" evidence="8">
    <location>
        <begin position="991"/>
        <end position="1001"/>
    </location>
</feature>
<dbReference type="GO" id="GO:0008270">
    <property type="term" value="F:zinc ion binding"/>
    <property type="evidence" value="ECO:0007669"/>
    <property type="project" value="UniProtKB-KW"/>
</dbReference>
<keyword evidence="2" id="KW-0479">Metal-binding</keyword>
<dbReference type="PROSITE" id="PS50157">
    <property type="entry name" value="ZINC_FINGER_C2H2_2"/>
    <property type="match status" value="1"/>
</dbReference>
<reference evidence="11" key="1">
    <citation type="submission" date="2022-07" db="EMBL/GenBank/DDBJ databases">
        <authorList>
            <person name="Trinca V."/>
            <person name="Uliana J.V.C."/>
            <person name="Torres T.T."/>
            <person name="Ward R.J."/>
            <person name="Monesi N."/>
        </authorList>
    </citation>
    <scope>NUCLEOTIDE SEQUENCE</scope>
    <source>
        <strain evidence="11">HSMRA1968</strain>
        <tissue evidence="11">Whole embryos</tissue>
    </source>
</reference>
<evidence type="ECO:0000256" key="8">
    <source>
        <dbReference type="SAM" id="MobiDB-lite"/>
    </source>
</evidence>
<evidence type="ECO:0000256" key="5">
    <source>
        <dbReference type="ARBA" id="ARBA00022833"/>
    </source>
</evidence>
<proteinExistence type="predicted"/>
<keyword evidence="6" id="KW-0539">Nucleus</keyword>
<feature type="compositionally biased region" description="Basic and acidic residues" evidence="8">
    <location>
        <begin position="941"/>
        <end position="963"/>
    </location>
</feature>
<evidence type="ECO:0000256" key="4">
    <source>
        <dbReference type="ARBA" id="ARBA00022771"/>
    </source>
</evidence>
<feature type="region of interest" description="Disordered" evidence="8">
    <location>
        <begin position="261"/>
        <end position="301"/>
    </location>
</feature>
<comment type="subcellular location">
    <subcellularLocation>
        <location evidence="1">Nucleus</location>
    </subcellularLocation>
</comment>
<dbReference type="Pfam" id="PF00651">
    <property type="entry name" value="BTB"/>
    <property type="match status" value="1"/>
</dbReference>
<dbReference type="PANTHER" id="PTHR24394">
    <property type="entry name" value="ZINC FINGER PROTEIN"/>
    <property type="match status" value="1"/>
</dbReference>
<dbReference type="Proteomes" id="UP001151699">
    <property type="component" value="Chromosome C"/>
</dbReference>
<dbReference type="OrthoDB" id="10069414at2759"/>
<feature type="domain" description="BTB" evidence="9">
    <location>
        <begin position="30"/>
        <end position="97"/>
    </location>
</feature>
<feature type="compositionally biased region" description="Basic and acidic residues" evidence="8">
    <location>
        <begin position="792"/>
        <end position="807"/>
    </location>
</feature>
<evidence type="ECO:0000256" key="6">
    <source>
        <dbReference type="ARBA" id="ARBA00023242"/>
    </source>
</evidence>
<keyword evidence="12" id="KW-1185">Reference proteome</keyword>
<feature type="compositionally biased region" description="Basic and acidic residues" evidence="8">
    <location>
        <begin position="973"/>
        <end position="987"/>
    </location>
</feature>
<dbReference type="SUPFAM" id="SSF54695">
    <property type="entry name" value="POZ domain"/>
    <property type="match status" value="1"/>
</dbReference>
<dbReference type="GO" id="GO:0005634">
    <property type="term" value="C:nucleus"/>
    <property type="evidence" value="ECO:0007669"/>
    <property type="project" value="UniProtKB-SubCell"/>
</dbReference>
<feature type="region of interest" description="Disordered" evidence="8">
    <location>
        <begin position="734"/>
        <end position="893"/>
    </location>
</feature>
<dbReference type="SMART" id="SM00355">
    <property type="entry name" value="ZnF_C2H2"/>
    <property type="match status" value="4"/>
</dbReference>
<accession>A0A9Q0MMF6</accession>
<name>A0A9Q0MMF6_9DIPT</name>
<organism evidence="11 12">
    <name type="scientific">Pseudolycoriella hygida</name>
    <dbReference type="NCBI Taxonomy" id="35572"/>
    <lineage>
        <taxon>Eukaryota</taxon>
        <taxon>Metazoa</taxon>
        <taxon>Ecdysozoa</taxon>
        <taxon>Arthropoda</taxon>
        <taxon>Hexapoda</taxon>
        <taxon>Insecta</taxon>
        <taxon>Pterygota</taxon>
        <taxon>Neoptera</taxon>
        <taxon>Endopterygota</taxon>
        <taxon>Diptera</taxon>
        <taxon>Nematocera</taxon>
        <taxon>Sciaroidea</taxon>
        <taxon>Sciaridae</taxon>
        <taxon>Pseudolycoriella</taxon>
    </lineage>
</organism>
<evidence type="ECO:0000313" key="11">
    <source>
        <dbReference type="EMBL" id="KAJ6634655.1"/>
    </source>
</evidence>
<keyword evidence="3" id="KW-0677">Repeat</keyword>
<evidence type="ECO:0000256" key="7">
    <source>
        <dbReference type="PROSITE-ProRule" id="PRU00042"/>
    </source>
</evidence>
<feature type="region of interest" description="Disordered" evidence="8">
    <location>
        <begin position="905"/>
        <end position="1001"/>
    </location>
</feature>
<dbReference type="AlphaFoldDB" id="A0A9Q0MMF6"/>
<gene>
    <name evidence="11" type="primary">Cp190</name>
    <name evidence="11" type="ORF">Bhyg_13231</name>
</gene>
<keyword evidence="5" id="KW-0862">Zinc</keyword>
<dbReference type="InterPro" id="IPR013087">
    <property type="entry name" value="Znf_C2H2_type"/>
</dbReference>
<dbReference type="EMBL" id="WJQU01000004">
    <property type="protein sequence ID" value="KAJ6634655.1"/>
    <property type="molecule type" value="Genomic_DNA"/>
</dbReference>
<sequence length="1001" mass="112136">MVEVKSVKVDNWGVFFLQKLQNFFNKTDYCDLTLQFNDNSQLKVHRLVLSACTDFFNLLEQQCQVLEDILIMPPDLQADVVVPIVNFMYTGTLEFEVAMYSRLLKTARDMKMTVLLKLLEAHRRTIEPKPRPILLNKSASPRAMTYSRSNAPTESAVQPPTRTYTPRKVVPITKNVKTERTEFKVAVRPAAIPAFIRKTLPEPVQLVTMYASNTSAASKKGPSRFDCSDEITMPEQFESSFDNISYESIPLQTAIKEEKEVDINEPSTSSSFEQLRRGYTGPVKRPASGLSYSSPPEKKPNIQDVKEYTEAHRQRKQIVAEEFDEEAEYVDDNFESPSSVKTEPEIDDKHTKIIHDVLKKYPHLVKNKQNIKLKITKSPVQTTTVKQAPAQPIASVATTKPTVTPPANAAPTKRIDSKRMHALIALGAENMEGPWLCLRCGVDGRPISIPSYKGFRRHLIATHKEKIDPRICEHCGFKVNKRPDMHYHCLIKHNIVPPHNVVFPKCDECPYIAPDVAALLKHRETHHKTKNLHHCIYCNKTFSNEILLYNHIRSNHKERACEDGVLDFDEDEEMLEASSYVPNNEDTPSGSNKIKILSNIELPVHTISTVATQDINLEPSSEAEALSNVATGIATSLGVLDNSDELHFINTDVNATEQHAKNESSDNVTVTQFITEDGSLSTLQLTSSEKADLVRQMENQEGVVMILNDNFDHGQELIVNNSEQQGIVVVYSQPEDGQKQGTASQGSGDGCREGNGSSIDDDFKMDIESGDDGPEKKDSKDKENSEAEMEQSADHSSLDSTFEHSLNEEYYEEKTDDDDKEEVVNAAPAVDKEADKKKDIGDKKLVQKLLSEVKDDWSDGEDELEVPKVEKKEIERKEKPSVKKDAPQKATKVSAKVEKTYKYAGKKASDMAAKTSLAGEQKSTRATRNKAEITKQVAKSVAKDKLPSKGHVEEGTVEAKDEDGNVADNTVESTDKKEVKNDVKELLSADWGDDDHDDDDY</sequence>
<comment type="caution">
    <text evidence="11">The sequence shown here is derived from an EMBL/GenBank/DDBJ whole genome shotgun (WGS) entry which is preliminary data.</text>
</comment>
<evidence type="ECO:0000259" key="10">
    <source>
        <dbReference type="PROSITE" id="PS50157"/>
    </source>
</evidence>
<dbReference type="Gene3D" id="3.30.710.10">
    <property type="entry name" value="Potassium Channel Kv1.1, Chain A"/>
    <property type="match status" value="1"/>
</dbReference>
<keyword evidence="4 7" id="KW-0863">Zinc-finger</keyword>